<accession>A0A0G4G6D0</accession>
<feature type="region of interest" description="Disordered" evidence="1">
    <location>
        <begin position="308"/>
        <end position="330"/>
    </location>
</feature>
<dbReference type="VEuPathDB" id="CryptoDB:Cvel_4237"/>
<evidence type="ECO:0000256" key="2">
    <source>
        <dbReference type="SAM" id="Phobius"/>
    </source>
</evidence>
<protein>
    <recommendedName>
        <fullName evidence="4">PDEase domain-containing protein</fullName>
    </recommendedName>
</protein>
<reference evidence="3" key="1">
    <citation type="submission" date="2014-11" db="EMBL/GenBank/DDBJ databases">
        <authorList>
            <person name="Otto D Thomas"/>
            <person name="Naeem Raeece"/>
        </authorList>
    </citation>
    <scope>NUCLEOTIDE SEQUENCE</scope>
</reference>
<dbReference type="EMBL" id="CDMZ01000926">
    <property type="protein sequence ID" value="CEM24087.1"/>
    <property type="molecule type" value="Genomic_DNA"/>
</dbReference>
<gene>
    <name evidence="3" type="ORF">Cvel_4237</name>
</gene>
<feature type="transmembrane region" description="Helical" evidence="2">
    <location>
        <begin position="156"/>
        <end position="173"/>
    </location>
</feature>
<feature type="region of interest" description="Disordered" evidence="1">
    <location>
        <begin position="429"/>
        <end position="448"/>
    </location>
</feature>
<feature type="transmembrane region" description="Helical" evidence="2">
    <location>
        <begin position="122"/>
        <end position="144"/>
    </location>
</feature>
<feature type="transmembrane region" description="Helical" evidence="2">
    <location>
        <begin position="63"/>
        <end position="84"/>
    </location>
</feature>
<keyword evidence="2" id="KW-0472">Membrane</keyword>
<evidence type="ECO:0008006" key="4">
    <source>
        <dbReference type="Google" id="ProtNLM"/>
    </source>
</evidence>
<keyword evidence="2" id="KW-0812">Transmembrane</keyword>
<dbReference type="PhylomeDB" id="A0A0G4G6D0"/>
<keyword evidence="2" id="KW-1133">Transmembrane helix</keyword>
<sequence>MGGLAGGFWAPKKRKDNGKDKEKEAAGTEVLTDRIATEKYSGYFLDSDAETEFVQVNQGQRRLWLLLTAFFFLFLDALFFGLTYSQEDFVNTVRKSITMSSAAFLMGIGFWYPFAPFLFEKLVAGGIVVWVFSMTILREGIIVPVAETEDLLQREILTLALDIVFVVTLLMVIPLRRPTLLAVVGLVFGIQIAAGVCLVTVNGLEGGIEPTPIFGALAAYMVLFAVSLILAREEHATRVMFFNVQNQKLRIDQLLDEVYGLIRVKGTSNNQATSSAERLVGLLTGAIEELRWQENVMRAQMIKRAHRDSQQLPLDVDDPQRETSPFSSPMPINHLYAGGDNSDTEGDALQGLPLMTSEEEGVMVHFLSSNFTRQRVYAHPTGGAVSRRRSSVFFPGDEVAPPPPVRSVSCQQRVEEEVDRLLSPFEPLIPSSLGKRPPDSHTHAPKPQLQLCVYEELNGKKEREQADLTKASALEWNTDIKELEERDNEINSAFSPRRVPLPSGSGLKIKNTLPIIGLQLLRPYLSDPLNLKDLSPVLNFVHLVGFRLYGAASGTVQYQSEHFDKKLKEARELSEAVKEYGDLQGAHLLMYFCVLLKLIYLTRIMEDVITSDEWSCADKELGDNGASAWLSVIPSSGWLRFPPAVYRVAIRIHLGLGIPEMRRAGVCVCGSPLNPRGHHAQKYPNGGGVHWCHEQVKGAFIQILRGLHHTHVLEETTLGYLGVATDSHLADQKNKRADIFASLSNGDTILADVFVTFPISSNTARLRTRSKTAGAAAKTKSEEKQRKYAVTARLVGLRFVPLVFETFGRPDGETVSFVKELVRITGSRAGFSTEGEMRAVQARLTDRYWKVLGCTLQRYVAINVLTSAFHSRGQRGPFQPASLLGREFLIQLAHERDRFV</sequence>
<feature type="transmembrane region" description="Helical" evidence="2">
    <location>
        <begin position="96"/>
        <end position="115"/>
    </location>
</feature>
<feature type="transmembrane region" description="Helical" evidence="2">
    <location>
        <begin position="213"/>
        <end position="231"/>
    </location>
</feature>
<evidence type="ECO:0000313" key="3">
    <source>
        <dbReference type="EMBL" id="CEM24087.1"/>
    </source>
</evidence>
<name>A0A0G4G6D0_9ALVE</name>
<dbReference type="AlphaFoldDB" id="A0A0G4G6D0"/>
<evidence type="ECO:0000256" key="1">
    <source>
        <dbReference type="SAM" id="MobiDB-lite"/>
    </source>
</evidence>
<feature type="transmembrane region" description="Helical" evidence="2">
    <location>
        <begin position="180"/>
        <end position="201"/>
    </location>
</feature>
<feature type="region of interest" description="Disordered" evidence="1">
    <location>
        <begin position="1"/>
        <end position="24"/>
    </location>
</feature>
<organism evidence="3">
    <name type="scientific">Chromera velia CCMP2878</name>
    <dbReference type="NCBI Taxonomy" id="1169474"/>
    <lineage>
        <taxon>Eukaryota</taxon>
        <taxon>Sar</taxon>
        <taxon>Alveolata</taxon>
        <taxon>Colpodellida</taxon>
        <taxon>Chromeraceae</taxon>
        <taxon>Chromera</taxon>
    </lineage>
</organism>
<proteinExistence type="predicted"/>